<dbReference type="AlphaFoldDB" id="A0A9Q8V9A7"/>
<evidence type="ECO:0000313" key="1">
    <source>
        <dbReference type="EMBL" id="UNI16669.1"/>
    </source>
</evidence>
<keyword evidence="2" id="KW-1185">Reference proteome</keyword>
<protein>
    <recommendedName>
        <fullName evidence="3">Peptidase S8/S53 domain-containing protein</fullName>
    </recommendedName>
</protein>
<dbReference type="GO" id="GO:0004252">
    <property type="term" value="F:serine-type endopeptidase activity"/>
    <property type="evidence" value="ECO:0007669"/>
    <property type="project" value="InterPro"/>
</dbReference>
<dbReference type="OrthoDB" id="206201at2759"/>
<dbReference type="GO" id="GO:0006508">
    <property type="term" value="P:proteolysis"/>
    <property type="evidence" value="ECO:0007669"/>
    <property type="project" value="InterPro"/>
</dbReference>
<evidence type="ECO:0000313" key="2">
    <source>
        <dbReference type="Proteomes" id="UP000829364"/>
    </source>
</evidence>
<dbReference type="Proteomes" id="UP000829364">
    <property type="component" value="Chromosome 2"/>
</dbReference>
<accession>A0A9Q8V9A7</accession>
<dbReference type="RefSeq" id="XP_047840150.1">
    <property type="nucleotide sequence ID" value="XM_047984176.1"/>
</dbReference>
<proteinExistence type="predicted"/>
<dbReference type="GeneID" id="72065045"/>
<organism evidence="1 2">
    <name type="scientific">Purpureocillium takamizusanense</name>
    <dbReference type="NCBI Taxonomy" id="2060973"/>
    <lineage>
        <taxon>Eukaryota</taxon>
        <taxon>Fungi</taxon>
        <taxon>Dikarya</taxon>
        <taxon>Ascomycota</taxon>
        <taxon>Pezizomycotina</taxon>
        <taxon>Sordariomycetes</taxon>
        <taxon>Hypocreomycetidae</taxon>
        <taxon>Hypocreales</taxon>
        <taxon>Ophiocordycipitaceae</taxon>
        <taxon>Purpureocillium</taxon>
    </lineage>
</organism>
<sequence>MVVGEQVLSQRLTSSGGGFCSCTGSSFATPVAASIGALVLAFASQIVCYANYVEASEHIDPKTLRTTNGMIKVLKVISTQPEFGGHWSLNTQMFWASYKPYRDAEKDEEKAREHAWGLIKDALRS</sequence>
<dbReference type="InterPro" id="IPR036852">
    <property type="entry name" value="Peptidase_S8/S53_dom_sf"/>
</dbReference>
<dbReference type="EMBL" id="CP086355">
    <property type="protein sequence ID" value="UNI16669.1"/>
    <property type="molecule type" value="Genomic_DNA"/>
</dbReference>
<gene>
    <name evidence="1" type="ORF">JDV02_003085</name>
</gene>
<name>A0A9Q8V9A7_9HYPO</name>
<dbReference type="SUPFAM" id="SSF52743">
    <property type="entry name" value="Subtilisin-like"/>
    <property type="match status" value="1"/>
</dbReference>
<dbReference type="KEGG" id="ptkz:JDV02_003085"/>
<evidence type="ECO:0008006" key="3">
    <source>
        <dbReference type="Google" id="ProtNLM"/>
    </source>
</evidence>
<reference evidence="1" key="1">
    <citation type="submission" date="2021-11" db="EMBL/GenBank/DDBJ databases">
        <title>Purpureocillium_takamizusanense_genome.</title>
        <authorList>
            <person name="Nguyen N.-H."/>
        </authorList>
    </citation>
    <scope>NUCLEOTIDE SEQUENCE</scope>
    <source>
        <strain evidence="1">PT3</strain>
    </source>
</reference>